<evidence type="ECO:0000256" key="4">
    <source>
        <dbReference type="ARBA" id="ARBA00022692"/>
    </source>
</evidence>
<dbReference type="SUPFAM" id="SSF161098">
    <property type="entry name" value="MetI-like"/>
    <property type="match status" value="1"/>
</dbReference>
<comment type="similarity">
    <text evidence="7">Belongs to the binding-protein-dependent transport system permease family.</text>
</comment>
<dbReference type="PANTHER" id="PTHR43386">
    <property type="entry name" value="OLIGOPEPTIDE TRANSPORT SYSTEM PERMEASE PROTEIN APPC"/>
    <property type="match status" value="1"/>
</dbReference>
<dbReference type="Pfam" id="PF00528">
    <property type="entry name" value="BPD_transp_1"/>
    <property type="match status" value="1"/>
</dbReference>
<dbReference type="Proteomes" id="UP000054893">
    <property type="component" value="Unassembled WGS sequence"/>
</dbReference>
<dbReference type="InterPro" id="IPR000515">
    <property type="entry name" value="MetI-like"/>
</dbReference>
<keyword evidence="2 7" id="KW-0813">Transport</keyword>
<keyword evidence="5 7" id="KW-1133">Transmembrane helix</keyword>
<dbReference type="PANTHER" id="PTHR43386:SF25">
    <property type="entry name" value="PEPTIDE ABC TRANSPORTER PERMEASE PROTEIN"/>
    <property type="match status" value="1"/>
</dbReference>
<evidence type="ECO:0000259" key="8">
    <source>
        <dbReference type="PROSITE" id="PS50928"/>
    </source>
</evidence>
<feature type="transmembrane region" description="Helical" evidence="7">
    <location>
        <begin position="259"/>
        <end position="284"/>
    </location>
</feature>
<evidence type="ECO:0000256" key="2">
    <source>
        <dbReference type="ARBA" id="ARBA00022448"/>
    </source>
</evidence>
<evidence type="ECO:0000256" key="3">
    <source>
        <dbReference type="ARBA" id="ARBA00022475"/>
    </source>
</evidence>
<feature type="transmembrane region" description="Helical" evidence="7">
    <location>
        <begin position="213"/>
        <end position="239"/>
    </location>
</feature>
<dbReference type="InterPro" id="IPR025966">
    <property type="entry name" value="OppC_N"/>
</dbReference>
<protein>
    <submittedName>
        <fullName evidence="9">Binding-protein-dependent transport system inner membrane protein</fullName>
    </submittedName>
</protein>
<evidence type="ECO:0000313" key="10">
    <source>
        <dbReference type="Proteomes" id="UP000054893"/>
    </source>
</evidence>
<comment type="subcellular location">
    <subcellularLocation>
        <location evidence="1 7">Cell membrane</location>
        <topology evidence="1 7">Multi-pass membrane protein</topology>
    </subcellularLocation>
</comment>
<evidence type="ECO:0000256" key="1">
    <source>
        <dbReference type="ARBA" id="ARBA00004651"/>
    </source>
</evidence>
<keyword evidence="4 7" id="KW-0812">Transmembrane</keyword>
<dbReference type="GO" id="GO:0005886">
    <property type="term" value="C:plasma membrane"/>
    <property type="evidence" value="ECO:0007669"/>
    <property type="project" value="UniProtKB-SubCell"/>
</dbReference>
<evidence type="ECO:0000256" key="6">
    <source>
        <dbReference type="ARBA" id="ARBA00023136"/>
    </source>
</evidence>
<dbReference type="InterPro" id="IPR050366">
    <property type="entry name" value="BP-dependent_transpt_permease"/>
</dbReference>
<dbReference type="RefSeq" id="WP_060858593.1">
    <property type="nucleotide sequence ID" value="NZ_FCOC02000027.1"/>
</dbReference>
<proteinExistence type="inferred from homology"/>
<feature type="transmembrane region" description="Helical" evidence="7">
    <location>
        <begin position="33"/>
        <end position="53"/>
    </location>
</feature>
<dbReference type="OrthoDB" id="9783218at2"/>
<dbReference type="EMBL" id="FCOC02000027">
    <property type="protein sequence ID" value="SAL52315.1"/>
    <property type="molecule type" value="Genomic_DNA"/>
</dbReference>
<sequence length="293" mass="30896">MAVIVPLPSAAPPRASSRLHTAGRRLLRRPASVAAGVVIVLFVATAIFAPWLAPLDPLHSDFLMVRQAPSALHWLGTDEVGRDVLSRLIWGTRASLLAGIVPVLVACGISVPLGVISGYAGGWIDALVMRVTDAMLAVPFLIVAIAMAAFLGPDLRNSILAIGVAALPAFLRLARAAAMTIRTEDYVDAARVVGATPLRIVFRHVLPNMLPPLLVQASITAAAAVIAEASLSFLGLGQQPPAPSWGSMLNAAQQYMVDAPWMAIAPGAMIFVLVISLNVFGDCVRDALDTRRR</sequence>
<gene>
    <name evidence="9" type="ORF">AWB64_05628</name>
</gene>
<reference evidence="9 10" key="1">
    <citation type="submission" date="2016-01" db="EMBL/GenBank/DDBJ databases">
        <authorList>
            <person name="Oliw E.H."/>
        </authorList>
    </citation>
    <scope>NUCLEOTIDE SEQUENCE [LARGE SCALE GENOMIC DNA]</scope>
    <source>
        <strain evidence="9">LMG 22029</strain>
    </source>
</reference>
<dbReference type="Gene3D" id="1.10.3720.10">
    <property type="entry name" value="MetI-like"/>
    <property type="match status" value="1"/>
</dbReference>
<organism evidence="9 10">
    <name type="scientific">Caballeronia sordidicola</name>
    <name type="common">Burkholderia sordidicola</name>
    <dbReference type="NCBI Taxonomy" id="196367"/>
    <lineage>
        <taxon>Bacteria</taxon>
        <taxon>Pseudomonadati</taxon>
        <taxon>Pseudomonadota</taxon>
        <taxon>Betaproteobacteria</taxon>
        <taxon>Burkholderiales</taxon>
        <taxon>Burkholderiaceae</taxon>
        <taxon>Caballeronia</taxon>
    </lineage>
</organism>
<dbReference type="CDD" id="cd06261">
    <property type="entry name" value="TM_PBP2"/>
    <property type="match status" value="1"/>
</dbReference>
<feature type="transmembrane region" description="Helical" evidence="7">
    <location>
        <begin position="96"/>
        <end position="122"/>
    </location>
</feature>
<feature type="transmembrane region" description="Helical" evidence="7">
    <location>
        <begin position="158"/>
        <end position="174"/>
    </location>
</feature>
<evidence type="ECO:0000313" key="9">
    <source>
        <dbReference type="EMBL" id="SAL52315.1"/>
    </source>
</evidence>
<feature type="transmembrane region" description="Helical" evidence="7">
    <location>
        <begin position="134"/>
        <end position="152"/>
    </location>
</feature>
<dbReference type="GO" id="GO:0055085">
    <property type="term" value="P:transmembrane transport"/>
    <property type="evidence" value="ECO:0007669"/>
    <property type="project" value="InterPro"/>
</dbReference>
<keyword evidence="6 7" id="KW-0472">Membrane</keyword>
<name>A0A158I6T3_CABSO</name>
<evidence type="ECO:0000256" key="5">
    <source>
        <dbReference type="ARBA" id="ARBA00022989"/>
    </source>
</evidence>
<feature type="domain" description="ABC transmembrane type-1" evidence="8">
    <location>
        <begin position="92"/>
        <end position="281"/>
    </location>
</feature>
<dbReference type="InterPro" id="IPR035906">
    <property type="entry name" value="MetI-like_sf"/>
</dbReference>
<dbReference type="Pfam" id="PF12911">
    <property type="entry name" value="OppC_N"/>
    <property type="match status" value="1"/>
</dbReference>
<accession>A0A158I6T3</accession>
<dbReference type="AlphaFoldDB" id="A0A158I6T3"/>
<keyword evidence="3" id="KW-1003">Cell membrane</keyword>
<evidence type="ECO:0000256" key="7">
    <source>
        <dbReference type="RuleBase" id="RU363032"/>
    </source>
</evidence>
<dbReference type="PROSITE" id="PS50928">
    <property type="entry name" value="ABC_TM1"/>
    <property type="match status" value="1"/>
</dbReference>